<sequence>MLAWLGALESGNVAVEPQLLDDDDDDEASIDDEQHMQLNFQLDAIEECCHSDSPIALCLCFQAIRLLTKQTTVDELPLTHIKE</sequence>
<reference evidence="1 2" key="1">
    <citation type="submission" date="2020-09" db="EMBL/GenBank/DDBJ databases">
        <title>De no assembly of potato wild relative species, Solanum commersonii.</title>
        <authorList>
            <person name="Cho K."/>
        </authorList>
    </citation>
    <scope>NUCLEOTIDE SEQUENCE [LARGE SCALE GENOMIC DNA]</scope>
    <source>
        <strain evidence="1">LZ3.2</strain>
        <tissue evidence="1">Leaf</tissue>
    </source>
</reference>
<protein>
    <submittedName>
        <fullName evidence="1">Uncharacterized protein</fullName>
    </submittedName>
</protein>
<evidence type="ECO:0000313" key="1">
    <source>
        <dbReference type="EMBL" id="KAG5585944.1"/>
    </source>
</evidence>
<accession>A0A9J5XGB4</accession>
<gene>
    <name evidence="1" type="ORF">H5410_046378</name>
</gene>
<name>A0A9J5XGB4_SOLCO</name>
<dbReference type="EMBL" id="JACXVP010000009">
    <property type="protein sequence ID" value="KAG5585944.1"/>
    <property type="molecule type" value="Genomic_DNA"/>
</dbReference>
<dbReference type="Proteomes" id="UP000824120">
    <property type="component" value="Chromosome 9"/>
</dbReference>
<dbReference type="AlphaFoldDB" id="A0A9J5XGB4"/>
<evidence type="ECO:0000313" key="2">
    <source>
        <dbReference type="Proteomes" id="UP000824120"/>
    </source>
</evidence>
<keyword evidence="2" id="KW-1185">Reference proteome</keyword>
<organism evidence="1 2">
    <name type="scientific">Solanum commersonii</name>
    <name type="common">Commerson's wild potato</name>
    <name type="synonym">Commerson's nightshade</name>
    <dbReference type="NCBI Taxonomy" id="4109"/>
    <lineage>
        <taxon>Eukaryota</taxon>
        <taxon>Viridiplantae</taxon>
        <taxon>Streptophyta</taxon>
        <taxon>Embryophyta</taxon>
        <taxon>Tracheophyta</taxon>
        <taxon>Spermatophyta</taxon>
        <taxon>Magnoliopsida</taxon>
        <taxon>eudicotyledons</taxon>
        <taxon>Gunneridae</taxon>
        <taxon>Pentapetalae</taxon>
        <taxon>asterids</taxon>
        <taxon>lamiids</taxon>
        <taxon>Solanales</taxon>
        <taxon>Solanaceae</taxon>
        <taxon>Solanoideae</taxon>
        <taxon>Solaneae</taxon>
        <taxon>Solanum</taxon>
    </lineage>
</organism>
<comment type="caution">
    <text evidence="1">The sequence shown here is derived from an EMBL/GenBank/DDBJ whole genome shotgun (WGS) entry which is preliminary data.</text>
</comment>
<proteinExistence type="predicted"/>